<dbReference type="EMBL" id="JBHSGQ010000002">
    <property type="protein sequence ID" value="MFC4724898.1"/>
    <property type="molecule type" value="Genomic_DNA"/>
</dbReference>
<comment type="caution">
    <text evidence="2">The sequence shown here is derived from an EMBL/GenBank/DDBJ whole genome shotgun (WGS) entry which is preliminary data.</text>
</comment>
<keyword evidence="1" id="KW-0472">Membrane</keyword>
<dbReference type="Proteomes" id="UP001596024">
    <property type="component" value="Unassembled WGS sequence"/>
</dbReference>
<reference evidence="3" key="1">
    <citation type="journal article" date="2019" name="Int. J. Syst. Evol. Microbiol.">
        <title>The Global Catalogue of Microorganisms (GCM) 10K type strain sequencing project: providing services to taxonomists for standard genome sequencing and annotation.</title>
        <authorList>
            <consortium name="The Broad Institute Genomics Platform"/>
            <consortium name="The Broad Institute Genome Sequencing Center for Infectious Disease"/>
            <person name="Wu L."/>
            <person name="Ma J."/>
        </authorList>
    </citation>
    <scope>NUCLEOTIDE SEQUENCE [LARGE SCALE GENOMIC DNA]</scope>
    <source>
        <strain evidence="3">CCUG 62981</strain>
    </source>
</reference>
<keyword evidence="3" id="KW-1185">Reference proteome</keyword>
<feature type="transmembrane region" description="Helical" evidence="1">
    <location>
        <begin position="133"/>
        <end position="155"/>
    </location>
</feature>
<sequence>MQDDTQLSSGGRNSQRYLVGLSVFSIALKHEIISGDHVNIYGFSISTSGIERLSLALLIAAFIWCLSHTIRYYSSLYSIIAENQIRRQSYKFHSQFDLKESDEDWHNSGYTGDEGVNSKLILLKSTLDNLMSFIDICFIYAAPLIPLLIGLIAILSPNYLTGAFLNL</sequence>
<keyword evidence="1" id="KW-1133">Transmembrane helix</keyword>
<evidence type="ECO:0000256" key="1">
    <source>
        <dbReference type="SAM" id="Phobius"/>
    </source>
</evidence>
<proteinExistence type="predicted"/>
<dbReference type="RefSeq" id="WP_371394099.1">
    <property type="nucleotide sequence ID" value="NZ_CP163421.1"/>
</dbReference>
<evidence type="ECO:0000313" key="2">
    <source>
        <dbReference type="EMBL" id="MFC4724898.1"/>
    </source>
</evidence>
<gene>
    <name evidence="2" type="ORF">ACFPB0_06305</name>
</gene>
<name>A0ABV9NCY9_9PROT</name>
<evidence type="ECO:0000313" key="3">
    <source>
        <dbReference type="Proteomes" id="UP001596024"/>
    </source>
</evidence>
<keyword evidence="1" id="KW-0812">Transmembrane</keyword>
<evidence type="ECO:0008006" key="4">
    <source>
        <dbReference type="Google" id="ProtNLM"/>
    </source>
</evidence>
<accession>A0ABV9NCY9</accession>
<feature type="transmembrane region" description="Helical" evidence="1">
    <location>
        <begin position="53"/>
        <end position="73"/>
    </location>
</feature>
<protein>
    <recommendedName>
        <fullName evidence="4">ABC transmembrane type-1 domain-containing protein</fullName>
    </recommendedName>
</protein>
<organism evidence="2 3">
    <name type="scientific">Glycocaulis abyssi</name>
    <dbReference type="NCBI Taxonomy" id="1433403"/>
    <lineage>
        <taxon>Bacteria</taxon>
        <taxon>Pseudomonadati</taxon>
        <taxon>Pseudomonadota</taxon>
        <taxon>Alphaproteobacteria</taxon>
        <taxon>Maricaulales</taxon>
        <taxon>Maricaulaceae</taxon>
        <taxon>Glycocaulis</taxon>
    </lineage>
</organism>